<reference evidence="1 2" key="1">
    <citation type="journal article" date="2019" name="G3 (Bethesda)">
        <title>Sequencing of a Wild Apple (Malus baccata) Genome Unravels the Differences Between Cultivated and Wild Apple Species Regarding Disease Resistance and Cold Tolerance.</title>
        <authorList>
            <person name="Chen X."/>
        </authorList>
    </citation>
    <scope>NUCLEOTIDE SEQUENCE [LARGE SCALE GENOMIC DNA]</scope>
    <source>
        <strain evidence="2">cv. Shandingzi</strain>
        <tissue evidence="1">Leaves</tissue>
    </source>
</reference>
<comment type="caution">
    <text evidence="1">The sequence shown here is derived from an EMBL/GenBank/DDBJ whole genome shotgun (WGS) entry which is preliminary data.</text>
</comment>
<dbReference type="Proteomes" id="UP000315295">
    <property type="component" value="Unassembled WGS sequence"/>
</dbReference>
<evidence type="ECO:0000313" key="2">
    <source>
        <dbReference type="Proteomes" id="UP000315295"/>
    </source>
</evidence>
<protein>
    <submittedName>
        <fullName evidence="1">Uncharacterized protein</fullName>
    </submittedName>
</protein>
<keyword evidence="2" id="KW-1185">Reference proteome</keyword>
<gene>
    <name evidence="1" type="ORF">C1H46_009875</name>
</gene>
<name>A0A540N0E1_MALBA</name>
<accession>A0A540N0E1</accession>
<evidence type="ECO:0000313" key="1">
    <source>
        <dbReference type="EMBL" id="TQE04459.1"/>
    </source>
</evidence>
<dbReference type="AlphaFoldDB" id="A0A540N0E1"/>
<organism evidence="1 2">
    <name type="scientific">Malus baccata</name>
    <name type="common">Siberian crab apple</name>
    <name type="synonym">Pyrus baccata</name>
    <dbReference type="NCBI Taxonomy" id="106549"/>
    <lineage>
        <taxon>Eukaryota</taxon>
        <taxon>Viridiplantae</taxon>
        <taxon>Streptophyta</taxon>
        <taxon>Embryophyta</taxon>
        <taxon>Tracheophyta</taxon>
        <taxon>Spermatophyta</taxon>
        <taxon>Magnoliopsida</taxon>
        <taxon>eudicotyledons</taxon>
        <taxon>Gunneridae</taxon>
        <taxon>Pentapetalae</taxon>
        <taxon>rosids</taxon>
        <taxon>fabids</taxon>
        <taxon>Rosales</taxon>
        <taxon>Rosaceae</taxon>
        <taxon>Amygdaloideae</taxon>
        <taxon>Maleae</taxon>
        <taxon>Malus</taxon>
    </lineage>
</organism>
<sequence length="162" mass="18485">MDFRGLGRIERAFVPWLEEVCSSNPSLIDCMLKRTPMFVVCAFTALGRVLHFLKTTKVKDMTRDASDHLQLFWEEVEALRFDLAWLKPHVQTAFGMNKFIQRAGRLKRLREDVDVLEHELKMRRAAVAVTKVDLAVAKNNLGKAEQEFNGIDMDGELGYGTG</sequence>
<dbReference type="EMBL" id="VIEB01000139">
    <property type="protein sequence ID" value="TQE04459.1"/>
    <property type="molecule type" value="Genomic_DNA"/>
</dbReference>
<proteinExistence type="predicted"/>